<evidence type="ECO:0000256" key="3">
    <source>
        <dbReference type="ARBA" id="ARBA00022741"/>
    </source>
</evidence>
<dbReference type="GO" id="GO:0005524">
    <property type="term" value="F:ATP binding"/>
    <property type="evidence" value="ECO:0007669"/>
    <property type="project" value="UniProtKB-KW"/>
</dbReference>
<dbReference type="STRING" id="46679.SAMN05216202_2477"/>
<dbReference type="Pfam" id="PF08402">
    <property type="entry name" value="TOBE_2"/>
    <property type="match status" value="1"/>
</dbReference>
<organism evidence="9 10">
    <name type="scientific">Pseudomonas mucidolens</name>
    <dbReference type="NCBI Taxonomy" id="46679"/>
    <lineage>
        <taxon>Bacteria</taxon>
        <taxon>Pseudomonadati</taxon>
        <taxon>Pseudomonadota</taxon>
        <taxon>Gammaproteobacteria</taxon>
        <taxon>Pseudomonadales</taxon>
        <taxon>Pseudomonadaceae</taxon>
        <taxon>Pseudomonas</taxon>
    </lineage>
</organism>
<comment type="subunit">
    <text evidence="7">The complex is composed of two ATP-binding proteins (PotA), two transmembrane proteins (PotB and PotC) and a solute-binding protein (PotD).</text>
</comment>
<dbReference type="PANTHER" id="PTHR42781:SF4">
    <property type="entry name" value="SPERMIDINE_PUTRESCINE IMPORT ATP-BINDING PROTEIN POTA"/>
    <property type="match status" value="1"/>
</dbReference>
<keyword evidence="5 7" id="KW-1278">Translocase</keyword>
<dbReference type="AlphaFoldDB" id="A0A1H2MW24"/>
<dbReference type="GO" id="GO:0016887">
    <property type="term" value="F:ATP hydrolysis activity"/>
    <property type="evidence" value="ECO:0007669"/>
    <property type="project" value="InterPro"/>
</dbReference>
<comment type="similarity">
    <text evidence="7">Belongs to the ABC transporter superfamily. Spermidine/putrescine importer (TC 3.A.1.11.1) family.</text>
</comment>
<reference evidence="10" key="1">
    <citation type="submission" date="2016-10" db="EMBL/GenBank/DDBJ databases">
        <authorList>
            <person name="Varghese N."/>
            <person name="Submissions S."/>
        </authorList>
    </citation>
    <scope>NUCLEOTIDE SEQUENCE [LARGE SCALE GENOMIC DNA]</scope>
    <source>
        <strain evidence="10">LMG 2223</strain>
    </source>
</reference>
<dbReference type="Gene3D" id="2.40.50.100">
    <property type="match status" value="1"/>
</dbReference>
<keyword evidence="1 7" id="KW-0813">Transport</keyword>
<sequence length="360" mass="39925">MSEDPKLSMSIDIENLTKTYDSFAALDDVSLSIKSGEFLSLLGSSGSGKTTLLMALAGFVRPDAGSIRFGGREMIFEPPHKRDVGMMFQSYALFPHMNVFQNVAYPLKLRGYNRADIRQRVEQALATVELDHLIERGITEMSGGQRQRIALARAIVFEPKILLMDEPLSALDKRLRETMQLELRRLHERLGMTVVYVTHDQREALTMSDRIAVMSKGQIRQVDTPINLYERPSNRFVAEFVGESSCLPVTLHGGQVQFQGRPLRAASAIAGLKNPSLVVRPEKLQFVTADASDCNLLHGHVTDVIFQGESQLVQIDLGEGMAVAIRRPTRSSASNRLPTRGEAVVLGLHLQDTLVVGDEQ</sequence>
<accession>A0A1H2MW24</accession>
<evidence type="ECO:0000259" key="8">
    <source>
        <dbReference type="PROSITE" id="PS50893"/>
    </source>
</evidence>
<evidence type="ECO:0000256" key="4">
    <source>
        <dbReference type="ARBA" id="ARBA00022840"/>
    </source>
</evidence>
<dbReference type="PANTHER" id="PTHR42781">
    <property type="entry name" value="SPERMIDINE/PUTRESCINE IMPORT ATP-BINDING PROTEIN POTA"/>
    <property type="match status" value="1"/>
</dbReference>
<dbReference type="PROSITE" id="PS50893">
    <property type="entry name" value="ABC_TRANSPORTER_2"/>
    <property type="match status" value="1"/>
</dbReference>
<comment type="catalytic activity">
    <reaction evidence="7">
        <text>ATP + H2O + polyamine-[polyamine-binding protein]Side 1 = ADP + phosphate + polyamineSide 2 + [polyamine-binding protein]Side 1.</text>
        <dbReference type="EC" id="7.6.2.11"/>
    </reaction>
</comment>
<comment type="function">
    <text evidence="7">Part of the ABC transporter complex PotABCD involved in spermidine/putrescine import. Responsible for energy coupling to the transport system.</text>
</comment>
<proteinExistence type="inferred from homology"/>
<dbReference type="InterPro" id="IPR017871">
    <property type="entry name" value="ABC_transporter-like_CS"/>
</dbReference>
<feature type="domain" description="ABC transporter" evidence="8">
    <location>
        <begin position="11"/>
        <end position="241"/>
    </location>
</feature>
<dbReference type="InterPro" id="IPR050093">
    <property type="entry name" value="ABC_SmlMolc_Importer"/>
</dbReference>
<keyword evidence="6 7" id="KW-0472">Membrane</keyword>
<dbReference type="PROSITE" id="PS00211">
    <property type="entry name" value="ABC_TRANSPORTER_1"/>
    <property type="match status" value="1"/>
</dbReference>
<dbReference type="EMBL" id="LT629802">
    <property type="protein sequence ID" value="SDU97274.1"/>
    <property type="molecule type" value="Genomic_DNA"/>
</dbReference>
<name>A0A1H2MW24_9PSED</name>
<dbReference type="InterPro" id="IPR013611">
    <property type="entry name" value="Transp-assoc_OB_typ2"/>
</dbReference>
<keyword evidence="2 7" id="KW-1003">Cell membrane</keyword>
<keyword evidence="4 7" id="KW-0067">ATP-binding</keyword>
<dbReference type="NCBIfam" id="TIGR01187">
    <property type="entry name" value="potA"/>
    <property type="match status" value="1"/>
</dbReference>
<evidence type="ECO:0000256" key="6">
    <source>
        <dbReference type="ARBA" id="ARBA00023136"/>
    </source>
</evidence>
<protein>
    <recommendedName>
        <fullName evidence="7">Spermidine/putrescine import ATP-binding protein PotA</fullName>
        <ecNumber evidence="7">7.6.2.11</ecNumber>
    </recommendedName>
</protein>
<evidence type="ECO:0000256" key="1">
    <source>
        <dbReference type="ARBA" id="ARBA00022448"/>
    </source>
</evidence>
<dbReference type="Pfam" id="PF00005">
    <property type="entry name" value="ABC_tran"/>
    <property type="match status" value="1"/>
</dbReference>
<dbReference type="InterPro" id="IPR003439">
    <property type="entry name" value="ABC_transporter-like_ATP-bd"/>
</dbReference>
<dbReference type="InterPro" id="IPR008995">
    <property type="entry name" value="Mo/tungstate-bd_C_term_dom"/>
</dbReference>
<dbReference type="InterPro" id="IPR003593">
    <property type="entry name" value="AAA+_ATPase"/>
</dbReference>
<keyword evidence="10" id="KW-1185">Reference proteome</keyword>
<dbReference type="SUPFAM" id="SSF52540">
    <property type="entry name" value="P-loop containing nucleoside triphosphate hydrolases"/>
    <property type="match status" value="1"/>
</dbReference>
<dbReference type="InterPro" id="IPR027417">
    <property type="entry name" value="P-loop_NTPase"/>
</dbReference>
<dbReference type="EC" id="7.6.2.11" evidence="7"/>
<dbReference type="GO" id="GO:0043190">
    <property type="term" value="C:ATP-binding cassette (ABC) transporter complex"/>
    <property type="evidence" value="ECO:0007669"/>
    <property type="project" value="InterPro"/>
</dbReference>
<dbReference type="SMART" id="SM00382">
    <property type="entry name" value="AAA"/>
    <property type="match status" value="1"/>
</dbReference>
<keyword evidence="3 7" id="KW-0547">Nucleotide-binding</keyword>
<evidence type="ECO:0000256" key="5">
    <source>
        <dbReference type="ARBA" id="ARBA00022967"/>
    </source>
</evidence>
<evidence type="ECO:0000313" key="9">
    <source>
        <dbReference type="EMBL" id="SDU97274.1"/>
    </source>
</evidence>
<gene>
    <name evidence="7" type="primary">potA</name>
    <name evidence="9" type="ORF">SAMN05216202_2477</name>
</gene>
<dbReference type="FunFam" id="3.40.50.300:FF:000133">
    <property type="entry name" value="Spermidine/putrescine import ATP-binding protein PotA"/>
    <property type="match status" value="1"/>
</dbReference>
<dbReference type="Gene3D" id="3.40.50.300">
    <property type="entry name" value="P-loop containing nucleotide triphosphate hydrolases"/>
    <property type="match status" value="1"/>
</dbReference>
<dbReference type="GO" id="GO:0015847">
    <property type="term" value="P:putrescine transport"/>
    <property type="evidence" value="ECO:0007669"/>
    <property type="project" value="UniProtKB-ARBA"/>
</dbReference>
<dbReference type="GO" id="GO:0015417">
    <property type="term" value="F:ABC-type polyamine transporter activity"/>
    <property type="evidence" value="ECO:0007669"/>
    <property type="project" value="UniProtKB-EC"/>
</dbReference>
<dbReference type="Proteomes" id="UP000198600">
    <property type="component" value="Chromosome I"/>
</dbReference>
<dbReference type="SUPFAM" id="SSF50331">
    <property type="entry name" value="MOP-like"/>
    <property type="match status" value="1"/>
</dbReference>
<dbReference type="InterPro" id="IPR005893">
    <property type="entry name" value="PotA-like"/>
</dbReference>
<evidence type="ECO:0000256" key="7">
    <source>
        <dbReference type="RuleBase" id="RU364083"/>
    </source>
</evidence>
<dbReference type="RefSeq" id="WP_165447465.1">
    <property type="nucleotide sequence ID" value="NZ_LS483433.1"/>
</dbReference>
<evidence type="ECO:0000256" key="2">
    <source>
        <dbReference type="ARBA" id="ARBA00022475"/>
    </source>
</evidence>
<evidence type="ECO:0000313" key="10">
    <source>
        <dbReference type="Proteomes" id="UP000198600"/>
    </source>
</evidence>